<name>A0ABD1CMX3_CULPP</name>
<keyword evidence="3" id="KW-1185">Reference proteome</keyword>
<gene>
    <name evidence="2" type="ORF">pipiens_016042</name>
</gene>
<comment type="caution">
    <text evidence="2">The sequence shown here is derived from an EMBL/GenBank/DDBJ whole genome shotgun (WGS) entry which is preliminary data.</text>
</comment>
<reference evidence="2 3" key="1">
    <citation type="submission" date="2024-05" db="EMBL/GenBank/DDBJ databases">
        <title>Culex pipiens pipiens assembly and annotation.</title>
        <authorList>
            <person name="Alout H."/>
            <person name="Durand T."/>
        </authorList>
    </citation>
    <scope>NUCLEOTIDE SEQUENCE [LARGE SCALE GENOMIC DNA]</scope>
    <source>
        <strain evidence="2">HA-2024</strain>
        <tissue evidence="2">Whole body</tissue>
    </source>
</reference>
<dbReference type="EMBL" id="JBEHCU010010766">
    <property type="protein sequence ID" value="KAL1377751.1"/>
    <property type="molecule type" value="Genomic_DNA"/>
</dbReference>
<sequence>MSSLLLAGYSTAIVSTFMLVLEEFTCYRWATECRTIASSRCGQFVLGLKHKTYLQKVLHASAIKGLEPLESYFAELTRLCSRDRCRKRV</sequence>
<keyword evidence="1" id="KW-1133">Transmembrane helix</keyword>
<evidence type="ECO:0000256" key="1">
    <source>
        <dbReference type="SAM" id="Phobius"/>
    </source>
</evidence>
<evidence type="ECO:0000313" key="3">
    <source>
        <dbReference type="Proteomes" id="UP001562425"/>
    </source>
</evidence>
<accession>A0ABD1CMX3</accession>
<evidence type="ECO:0000313" key="2">
    <source>
        <dbReference type="EMBL" id="KAL1377751.1"/>
    </source>
</evidence>
<dbReference type="Proteomes" id="UP001562425">
    <property type="component" value="Unassembled WGS sequence"/>
</dbReference>
<dbReference type="AlphaFoldDB" id="A0ABD1CMX3"/>
<keyword evidence="1" id="KW-0812">Transmembrane</keyword>
<proteinExistence type="predicted"/>
<feature type="transmembrane region" description="Helical" evidence="1">
    <location>
        <begin position="6"/>
        <end position="30"/>
    </location>
</feature>
<protein>
    <recommendedName>
        <fullName evidence="4">Secreted protein</fullName>
    </recommendedName>
</protein>
<keyword evidence="1" id="KW-0472">Membrane</keyword>
<evidence type="ECO:0008006" key="4">
    <source>
        <dbReference type="Google" id="ProtNLM"/>
    </source>
</evidence>
<organism evidence="2 3">
    <name type="scientific">Culex pipiens pipiens</name>
    <name type="common">Northern house mosquito</name>
    <dbReference type="NCBI Taxonomy" id="38569"/>
    <lineage>
        <taxon>Eukaryota</taxon>
        <taxon>Metazoa</taxon>
        <taxon>Ecdysozoa</taxon>
        <taxon>Arthropoda</taxon>
        <taxon>Hexapoda</taxon>
        <taxon>Insecta</taxon>
        <taxon>Pterygota</taxon>
        <taxon>Neoptera</taxon>
        <taxon>Endopterygota</taxon>
        <taxon>Diptera</taxon>
        <taxon>Nematocera</taxon>
        <taxon>Culicoidea</taxon>
        <taxon>Culicidae</taxon>
        <taxon>Culicinae</taxon>
        <taxon>Culicini</taxon>
        <taxon>Culex</taxon>
        <taxon>Culex</taxon>
    </lineage>
</organism>